<evidence type="ECO:0000259" key="1">
    <source>
        <dbReference type="Pfam" id="PF23153"/>
    </source>
</evidence>
<dbReference type="InterPro" id="IPR056279">
    <property type="entry name" value="Aip3p_Bud6_N"/>
</dbReference>
<dbReference type="OrthoDB" id="783096at2759"/>
<feature type="domain" description="Aip3p/Bud6 N-terminal" evidence="1">
    <location>
        <begin position="50"/>
        <end position="157"/>
    </location>
</feature>
<reference evidence="2 3" key="1">
    <citation type="journal article" date="2012" name="Proc. Natl. Acad. Sci. U.S.A.">
        <title>Comparative genomics of Ceriporiopsis subvermispora and Phanerochaete chrysosporium provide insight into selective ligninolysis.</title>
        <authorList>
            <person name="Fernandez-Fueyo E."/>
            <person name="Ruiz-Duenas F.J."/>
            <person name="Ferreira P."/>
            <person name="Floudas D."/>
            <person name="Hibbett D.S."/>
            <person name="Canessa P."/>
            <person name="Larrondo L.F."/>
            <person name="James T.Y."/>
            <person name="Seelenfreund D."/>
            <person name="Lobos S."/>
            <person name="Polanco R."/>
            <person name="Tello M."/>
            <person name="Honda Y."/>
            <person name="Watanabe T."/>
            <person name="Watanabe T."/>
            <person name="Ryu J.S."/>
            <person name="Kubicek C.P."/>
            <person name="Schmoll M."/>
            <person name="Gaskell J."/>
            <person name="Hammel K.E."/>
            <person name="St John F.J."/>
            <person name="Vanden Wymelenberg A."/>
            <person name="Sabat G."/>
            <person name="Splinter BonDurant S."/>
            <person name="Syed K."/>
            <person name="Yadav J.S."/>
            <person name="Doddapaneni H."/>
            <person name="Subramanian V."/>
            <person name="Lavin J.L."/>
            <person name="Oguiza J.A."/>
            <person name="Perez G."/>
            <person name="Pisabarro A.G."/>
            <person name="Ramirez L."/>
            <person name="Santoyo F."/>
            <person name="Master E."/>
            <person name="Coutinho P.M."/>
            <person name="Henrissat B."/>
            <person name="Lombard V."/>
            <person name="Magnuson J.K."/>
            <person name="Kuees U."/>
            <person name="Hori C."/>
            <person name="Igarashi K."/>
            <person name="Samejima M."/>
            <person name="Held B.W."/>
            <person name="Barry K.W."/>
            <person name="LaButti K.M."/>
            <person name="Lapidus A."/>
            <person name="Lindquist E.A."/>
            <person name="Lucas S.M."/>
            <person name="Riley R."/>
            <person name="Salamov A.A."/>
            <person name="Hoffmeister D."/>
            <person name="Schwenk D."/>
            <person name="Hadar Y."/>
            <person name="Yarden O."/>
            <person name="de Vries R.P."/>
            <person name="Wiebenga A."/>
            <person name="Stenlid J."/>
            <person name="Eastwood D."/>
            <person name="Grigoriev I.V."/>
            <person name="Berka R.M."/>
            <person name="Blanchette R.A."/>
            <person name="Kersten P."/>
            <person name="Martinez A.T."/>
            <person name="Vicuna R."/>
            <person name="Cullen D."/>
        </authorList>
    </citation>
    <scope>NUCLEOTIDE SEQUENCE [LARGE SCALE GENOMIC DNA]</scope>
    <source>
        <strain evidence="2 3">B</strain>
    </source>
</reference>
<dbReference type="AlphaFoldDB" id="M2R392"/>
<dbReference type="EMBL" id="KB445794">
    <property type="protein sequence ID" value="EMD38995.1"/>
    <property type="molecule type" value="Genomic_DNA"/>
</dbReference>
<protein>
    <recommendedName>
        <fullName evidence="1">Aip3p/Bud6 N-terminal domain-containing protein</fullName>
    </recommendedName>
</protein>
<sequence>MHAVYPARTQSGPMFVRSPSGDCGWRSTSPDSSYSTPSFTSMKAHSDVHNAISRLLGLTKQLQDVLQLWGLGRASEEQVSDAFVLVGAQFSTTVNVFWQHQVDISDLSHTVVDLRMVLESCLGEDPSPVVVEQYMPQVRRVLYDLLQGLRSKQGPYWASMYGRRSASPGDGKR</sequence>
<evidence type="ECO:0000313" key="3">
    <source>
        <dbReference type="Proteomes" id="UP000016930"/>
    </source>
</evidence>
<dbReference type="HOGENOM" id="CLU_128311_0_0_1"/>
<organism evidence="2 3">
    <name type="scientific">Ceriporiopsis subvermispora (strain B)</name>
    <name type="common">White-rot fungus</name>
    <name type="synonym">Gelatoporia subvermispora</name>
    <dbReference type="NCBI Taxonomy" id="914234"/>
    <lineage>
        <taxon>Eukaryota</taxon>
        <taxon>Fungi</taxon>
        <taxon>Dikarya</taxon>
        <taxon>Basidiomycota</taxon>
        <taxon>Agaricomycotina</taxon>
        <taxon>Agaricomycetes</taxon>
        <taxon>Polyporales</taxon>
        <taxon>Gelatoporiaceae</taxon>
        <taxon>Gelatoporia</taxon>
    </lineage>
</organism>
<gene>
    <name evidence="2" type="ORF">CERSUDRAFT_112706</name>
</gene>
<proteinExistence type="predicted"/>
<name>M2R392_CERS8</name>
<keyword evidence="3" id="KW-1185">Reference proteome</keyword>
<accession>M2R392</accession>
<dbReference type="Pfam" id="PF23153">
    <property type="entry name" value="Aip3p_Bud6_N"/>
    <property type="match status" value="1"/>
</dbReference>
<evidence type="ECO:0000313" key="2">
    <source>
        <dbReference type="EMBL" id="EMD38995.1"/>
    </source>
</evidence>
<dbReference type="Proteomes" id="UP000016930">
    <property type="component" value="Unassembled WGS sequence"/>
</dbReference>